<feature type="domain" description="Centromere/kinetochore protein zw10 middle" evidence="1">
    <location>
        <begin position="201"/>
        <end position="410"/>
    </location>
</feature>
<dbReference type="InterPro" id="IPR048343">
    <property type="entry name" value="ZW10_C"/>
</dbReference>
<dbReference type="GO" id="GO:0006888">
    <property type="term" value="P:endoplasmic reticulum to Golgi vesicle-mediated transport"/>
    <property type="evidence" value="ECO:0007669"/>
    <property type="project" value="TreeGrafter"/>
</dbReference>
<dbReference type="InterPro" id="IPR055148">
    <property type="entry name" value="ZW10_C_2"/>
</dbReference>
<dbReference type="Pfam" id="PF20665">
    <property type="entry name" value="Zw10_middle"/>
    <property type="match status" value="1"/>
</dbReference>
<dbReference type="PANTHER" id="PTHR12205">
    <property type="entry name" value="CENTROMERE/KINETOCHORE PROTEIN ZW10"/>
    <property type="match status" value="1"/>
</dbReference>
<dbReference type="GO" id="GO:0007094">
    <property type="term" value="P:mitotic spindle assembly checkpoint signaling"/>
    <property type="evidence" value="ECO:0007669"/>
    <property type="project" value="TreeGrafter"/>
</dbReference>
<feature type="domain" description="Centromere/kinetochore protein zw10 C-terminal" evidence="2">
    <location>
        <begin position="458"/>
        <end position="572"/>
    </location>
</feature>
<evidence type="ECO:0008006" key="6">
    <source>
        <dbReference type="Google" id="ProtNLM"/>
    </source>
</evidence>
<keyword evidence="5" id="KW-1185">Reference proteome</keyword>
<evidence type="ECO:0000259" key="2">
    <source>
        <dbReference type="Pfam" id="PF20666"/>
    </source>
</evidence>
<reference evidence="4 5" key="1">
    <citation type="submission" date="2017-07" db="EMBL/GenBank/DDBJ databases">
        <authorList>
            <person name="Talla V."/>
            <person name="Backstrom N."/>
        </authorList>
    </citation>
    <scope>NUCLEOTIDE SEQUENCE [LARGE SCALE GENOMIC DNA]</scope>
</reference>
<dbReference type="PANTHER" id="PTHR12205:SF0">
    <property type="entry name" value="CENTROMERE_KINETOCHORE PROTEIN ZW10 HOMOLOG"/>
    <property type="match status" value="1"/>
</dbReference>
<protein>
    <recommendedName>
        <fullName evidence="6">Centromere/kinetochore protein zw10</fullName>
    </recommendedName>
</protein>
<dbReference type="Pfam" id="PF22766">
    <property type="entry name" value="ZW10_C2"/>
    <property type="match status" value="1"/>
</dbReference>
<evidence type="ECO:0000313" key="4">
    <source>
        <dbReference type="EMBL" id="VVD05762.1"/>
    </source>
</evidence>
<feature type="domain" description="ZW10 C-terminal helical" evidence="3">
    <location>
        <begin position="596"/>
        <end position="668"/>
    </location>
</feature>
<dbReference type="InterPro" id="IPR048344">
    <property type="entry name" value="Zw10_middle"/>
</dbReference>
<dbReference type="Gene3D" id="1.10.357.150">
    <property type="match status" value="1"/>
</dbReference>
<gene>
    <name evidence="4" type="ORF">LSINAPIS_LOCUS15234</name>
</gene>
<organism evidence="4 5">
    <name type="scientific">Leptidea sinapis</name>
    <dbReference type="NCBI Taxonomy" id="189913"/>
    <lineage>
        <taxon>Eukaryota</taxon>
        <taxon>Metazoa</taxon>
        <taxon>Ecdysozoa</taxon>
        <taxon>Arthropoda</taxon>
        <taxon>Hexapoda</taxon>
        <taxon>Insecta</taxon>
        <taxon>Pterygota</taxon>
        <taxon>Neoptera</taxon>
        <taxon>Endopterygota</taxon>
        <taxon>Lepidoptera</taxon>
        <taxon>Glossata</taxon>
        <taxon>Ditrysia</taxon>
        <taxon>Papilionoidea</taxon>
        <taxon>Pieridae</taxon>
        <taxon>Dismorphiinae</taxon>
        <taxon>Leptidea</taxon>
    </lineage>
</organism>
<dbReference type="Proteomes" id="UP000324832">
    <property type="component" value="Unassembled WGS sequence"/>
</dbReference>
<evidence type="ECO:0000259" key="1">
    <source>
        <dbReference type="Pfam" id="PF20665"/>
    </source>
</evidence>
<evidence type="ECO:0000259" key="3">
    <source>
        <dbReference type="Pfam" id="PF22766"/>
    </source>
</evidence>
<evidence type="ECO:0000313" key="5">
    <source>
        <dbReference type="Proteomes" id="UP000324832"/>
    </source>
</evidence>
<dbReference type="InterPro" id="IPR046362">
    <property type="entry name" value="Zw10/DSL1_C_sf"/>
</dbReference>
<sequence>MNVNQSQLSRKTDQKEDIKMTEYNINVIIQSIVCLNDGGWTPSNVIPLVQKEIEKIHAETIQSVCNNSFDVPAVLSEANALRTESQLLIEEMKTCKHEIEANTMAEVLKSIESHDLISKEIDSVNFAHSIVKDAILCGKYLKEFEEGKKLQSFTKAVESVYDLLLFVDKPKYGFDQLEIYNNAKVTGQLIMENLVHDLTLEWDKMVCLNKSTEENRTTVSVAMTMGETALCIDVLNALDKCKRLDEKVSQMSQFLLDDILVPIMNESCLIEEHENGSNLRLVFDHKVSTKPQYDEVIKNMTYIFSYISKFLDFEFKNNTTLMILLGRNISSEFTDLIVENVFIHTVPSNITQLYSYDQVTTAIEKFQGFLSTVHFFPEEGYTLLSYMKDIDSLFAERASKYILESARTIMLKDLSTAMSIGVEKIPENSDKLKSEPTDVDVIEALDVLDKTIPNSLLFFPRCMISKSAQELLDLVIETMEQAVQSSDIASRKLYNTARLIFELYDAVVPYHHEIFLLSIPQYVALFHNNCMYLAHNLQTLGDKWSNLMDGSCVNYAISFLDLVQKMRNLGYNSSPMSATATTTQECLDWCVSSQCLHQTQMDVEKYVVSWAKFKELIFILGASLRDLESHWNDGNGPLAVYFSVEELRSLIKALFQNTQFRANFLSKIK</sequence>
<proteinExistence type="predicted"/>
<name>A0A5E4R958_9NEOP</name>
<dbReference type="GO" id="GO:0005737">
    <property type="term" value="C:cytoplasm"/>
    <property type="evidence" value="ECO:0007669"/>
    <property type="project" value="GOC"/>
</dbReference>
<dbReference type="AlphaFoldDB" id="A0A5E4R958"/>
<accession>A0A5E4R958</accession>
<dbReference type="GO" id="GO:1990423">
    <property type="term" value="C:RZZ complex"/>
    <property type="evidence" value="ECO:0007669"/>
    <property type="project" value="TreeGrafter"/>
</dbReference>
<dbReference type="EMBL" id="FZQP02007014">
    <property type="protein sequence ID" value="VVD05762.1"/>
    <property type="molecule type" value="Genomic_DNA"/>
</dbReference>
<dbReference type="Pfam" id="PF20666">
    <property type="entry name" value="ZW10_C"/>
    <property type="match status" value="1"/>
</dbReference>